<organism evidence="2 4">
    <name type="scientific">Rozella allomycis (strain CSF55)</name>
    <dbReference type="NCBI Taxonomy" id="988480"/>
    <lineage>
        <taxon>Eukaryota</taxon>
        <taxon>Fungi</taxon>
        <taxon>Fungi incertae sedis</taxon>
        <taxon>Cryptomycota</taxon>
        <taxon>Cryptomycota incertae sedis</taxon>
        <taxon>Rozella</taxon>
    </lineage>
</organism>
<feature type="coiled-coil region" evidence="1">
    <location>
        <begin position="79"/>
        <end position="114"/>
    </location>
</feature>
<evidence type="ECO:0008006" key="6">
    <source>
        <dbReference type="Google" id="ProtNLM"/>
    </source>
</evidence>
<dbReference type="EMBL" id="ML005534">
    <property type="protein sequence ID" value="RKP18187.1"/>
    <property type="molecule type" value="Genomic_DNA"/>
</dbReference>
<protein>
    <recommendedName>
        <fullName evidence="6">Elongin-A</fullName>
    </recommendedName>
</protein>
<evidence type="ECO:0000313" key="5">
    <source>
        <dbReference type="Proteomes" id="UP000281549"/>
    </source>
</evidence>
<accession>A0A075AQC4</accession>
<reference evidence="3" key="3">
    <citation type="submission" date="2018-08" db="EMBL/GenBank/DDBJ databases">
        <title>Leveraging single-cell genomics to expand the Fungal Tree of Life.</title>
        <authorList>
            <consortium name="DOE Joint Genome Institute"/>
            <person name="Ahrendt S.R."/>
            <person name="Quandt C.A."/>
            <person name="Ciobanu D."/>
            <person name="Clum A."/>
            <person name="Salamov A."/>
            <person name="Andreopoulos B."/>
            <person name="Cheng J.-F."/>
            <person name="Woyke T."/>
            <person name="Pelin A."/>
            <person name="Henrissat B."/>
            <person name="Reynolds N."/>
            <person name="Benny G.L."/>
            <person name="Smith M.E."/>
            <person name="James T.Y."/>
            <person name="Grigoriev I.V."/>
        </authorList>
    </citation>
    <scope>NUCLEOTIDE SEQUENCE</scope>
    <source>
        <strain evidence="3">CSF55</strain>
    </source>
</reference>
<evidence type="ECO:0000313" key="4">
    <source>
        <dbReference type="Proteomes" id="UP000030755"/>
    </source>
</evidence>
<keyword evidence="1" id="KW-0175">Coiled coil</keyword>
<dbReference type="Proteomes" id="UP000030755">
    <property type="component" value="Unassembled WGS sequence"/>
</dbReference>
<proteinExistence type="predicted"/>
<reference evidence="2 4" key="1">
    <citation type="journal article" date="2013" name="Curr. Biol.">
        <title>Shared signatures of parasitism and phylogenomics unite Cryptomycota and microsporidia.</title>
        <authorList>
            <person name="James T.Y."/>
            <person name="Pelin A."/>
            <person name="Bonen L."/>
            <person name="Ahrendt S."/>
            <person name="Sain D."/>
            <person name="Corradi N."/>
            <person name="Stajich J.E."/>
        </authorList>
    </citation>
    <scope>NUCLEOTIDE SEQUENCE [LARGE SCALE GENOMIC DNA]</scope>
    <source>
        <strain evidence="2">CSF55</strain>
        <strain evidence="2">CSF55</strain>
    </source>
</reference>
<evidence type="ECO:0000256" key="1">
    <source>
        <dbReference type="SAM" id="Coils"/>
    </source>
</evidence>
<evidence type="ECO:0000313" key="2">
    <source>
        <dbReference type="EMBL" id="EPZ30920.1"/>
    </source>
</evidence>
<dbReference type="Proteomes" id="UP000281549">
    <property type="component" value="Unassembled WGS sequence"/>
</dbReference>
<dbReference type="Gene3D" id="6.10.250.3180">
    <property type="match status" value="1"/>
</dbReference>
<keyword evidence="4" id="KW-1185">Reference proteome</keyword>
<gene>
    <name evidence="2" type="ORF">O9G_002797</name>
    <name evidence="3" type="ORF">ROZALSC1DRAFT_30090</name>
</gene>
<evidence type="ECO:0000313" key="3">
    <source>
        <dbReference type="EMBL" id="RKP18187.1"/>
    </source>
</evidence>
<dbReference type="AlphaFoldDB" id="A0A075AQC4"/>
<reference evidence="5" key="2">
    <citation type="journal article" date="2018" name="Nat. Microbiol.">
        <title>Leveraging single-cell genomics to expand the fungal tree of life.</title>
        <authorList>
            <person name="Ahrendt S.R."/>
            <person name="Quandt C.A."/>
            <person name="Ciobanu D."/>
            <person name="Clum A."/>
            <person name="Salamov A."/>
            <person name="Andreopoulos B."/>
            <person name="Cheng J.F."/>
            <person name="Woyke T."/>
            <person name="Pelin A."/>
            <person name="Henrissat B."/>
            <person name="Reynolds N.K."/>
            <person name="Benny G.L."/>
            <person name="Smith M.E."/>
            <person name="James T.Y."/>
            <person name="Grigoriev I.V."/>
        </authorList>
    </citation>
    <scope>NUCLEOTIDE SEQUENCE [LARGE SCALE GENOMIC DNA]</scope>
    <source>
        <strain evidence="5">CSF55</strain>
    </source>
</reference>
<dbReference type="EMBL" id="KE561347">
    <property type="protein sequence ID" value="EPZ30920.1"/>
    <property type="molecule type" value="Genomic_DNA"/>
</dbReference>
<sequence length="189" mass="22487">MLKLSDICTKYLKGRRYLLNEADMIPYTVFNDLLMFCDLNDLLKIEKANQVSHVYSDFAIEKNNAQAIYSENGSWRTTYKALEKQRNNLMDTARKRMREEYNKKSKQIKITSKQPMKKKLIALTSRTPRNESLMAKSRREALQLTNRLSQDRQFNHERHILPPSKPNYSKMKSTVNRYEYALNSKFYKK</sequence>
<dbReference type="HOGENOM" id="CLU_1435186_0_0_1"/>
<name>A0A075AQC4_ROZAC</name>